<dbReference type="SUPFAM" id="SSF50814">
    <property type="entry name" value="Lipocalins"/>
    <property type="match status" value="1"/>
</dbReference>
<reference evidence="3" key="2">
    <citation type="journal article" date="2022" name="Hortic Res">
        <title>The genome of Dioscorea zingiberensis sheds light on the biosynthesis, origin and evolution of the medicinally important diosgenin saponins.</title>
        <authorList>
            <person name="Li Y."/>
            <person name="Tan C."/>
            <person name="Li Z."/>
            <person name="Guo J."/>
            <person name="Li S."/>
            <person name="Chen X."/>
            <person name="Wang C."/>
            <person name="Dai X."/>
            <person name="Yang H."/>
            <person name="Song W."/>
            <person name="Hou L."/>
            <person name="Xu J."/>
            <person name="Tong Z."/>
            <person name="Xu A."/>
            <person name="Yuan X."/>
            <person name="Wang W."/>
            <person name="Yang Q."/>
            <person name="Chen L."/>
            <person name="Sun Z."/>
            <person name="Wang K."/>
            <person name="Pan B."/>
            <person name="Chen J."/>
            <person name="Bao Y."/>
            <person name="Liu F."/>
            <person name="Qi X."/>
            <person name="Gang D.R."/>
            <person name="Wen J."/>
            <person name="Li J."/>
        </authorList>
    </citation>
    <scope>NUCLEOTIDE SEQUENCE</scope>
    <source>
        <strain evidence="3">Dzin_1.0</strain>
    </source>
</reference>
<dbReference type="GO" id="GO:0010028">
    <property type="term" value="P:xanthophyll cycle"/>
    <property type="evidence" value="ECO:0007669"/>
    <property type="project" value="InterPro"/>
</dbReference>
<sequence length="474" mass="53825">MAFSVCTNHFPSYGCGRITRCSTQHHQNLPKFKLWANIKITKICLWTKSQSDSCQVECGVSHRNSRGEIIAAGRRSDMDVYDLQVEASEPTVAVWSNVAKQFWRAHVITITGFLMSMCLVVPSTDAVDALKTCTCLLKECRVELAKCIANPSCAANIACLQTCNDRPDETECQIKCGDLFENNVVAEFNECAVSRKKCVPRKSDVGEFPVPDPSALVRNFNISDFSGKWYITRGLNPTFDTFDCQLHEFHVESGKLIGNISWRIRTPDSGFFTRSTVQRFVQDPSQPGILYNHDNEYLHYQDDWYILSSKVENKPDDYIFVYYRGRNDAWDGYGGAVVYTRSPVLPENIIPELEKAAKSVGRDFSKFIKTDNTCGPEPPLVERIEKTVEAGEETIIREVEEIEEEIEGEVEKVGETEATLIQRLAEGFMEIKRDVENFLRGIGKEEMELLNDLKMEATEVEKVFSRALPLRKLR</sequence>
<dbReference type="AlphaFoldDB" id="A0A9D5DBX1"/>
<evidence type="ECO:0000259" key="2">
    <source>
        <dbReference type="Pfam" id="PF07137"/>
    </source>
</evidence>
<organism evidence="3 4">
    <name type="scientific">Dioscorea zingiberensis</name>
    <dbReference type="NCBI Taxonomy" id="325984"/>
    <lineage>
        <taxon>Eukaryota</taxon>
        <taxon>Viridiplantae</taxon>
        <taxon>Streptophyta</taxon>
        <taxon>Embryophyta</taxon>
        <taxon>Tracheophyta</taxon>
        <taxon>Spermatophyta</taxon>
        <taxon>Magnoliopsida</taxon>
        <taxon>Liliopsida</taxon>
        <taxon>Dioscoreales</taxon>
        <taxon>Dioscoreaceae</taxon>
        <taxon>Dioscorea</taxon>
    </lineage>
</organism>
<keyword evidence="4" id="KW-1185">Reference proteome</keyword>
<dbReference type="PANTHER" id="PTHR33970">
    <property type="entry name" value="VIOLAXANTHIN DE-EPOXIDASE, CHLOROPLASTIC-RELATED"/>
    <property type="match status" value="1"/>
</dbReference>
<dbReference type="PANTHER" id="PTHR33970:SF1">
    <property type="entry name" value="VIOLAXANTHIN DE-EPOXIDASE, CHLOROPLASTIC"/>
    <property type="match status" value="1"/>
</dbReference>
<dbReference type="InterPro" id="IPR022272">
    <property type="entry name" value="Lipocalin_CS"/>
</dbReference>
<dbReference type="Gene3D" id="2.40.128.20">
    <property type="match status" value="1"/>
</dbReference>
<dbReference type="EMBL" id="JAGGNH010000001">
    <property type="protein sequence ID" value="KAJ0988880.1"/>
    <property type="molecule type" value="Genomic_DNA"/>
</dbReference>
<reference evidence="3" key="1">
    <citation type="submission" date="2021-03" db="EMBL/GenBank/DDBJ databases">
        <authorList>
            <person name="Li Z."/>
            <person name="Yang C."/>
        </authorList>
    </citation>
    <scope>NUCLEOTIDE SEQUENCE</scope>
    <source>
        <strain evidence="3">Dzin_1.0</strain>
        <tissue evidence="3">Leaf</tissue>
    </source>
</reference>
<dbReference type="GO" id="GO:0046422">
    <property type="term" value="F:violaxanthin de-epoxidase activity"/>
    <property type="evidence" value="ECO:0007669"/>
    <property type="project" value="InterPro"/>
</dbReference>
<keyword evidence="1" id="KW-0175">Coiled coil</keyword>
<dbReference type="InterPro" id="IPR010788">
    <property type="entry name" value="VDE_dom"/>
</dbReference>
<dbReference type="PROSITE" id="PS00213">
    <property type="entry name" value="LIPOCALIN"/>
    <property type="match status" value="1"/>
</dbReference>
<accession>A0A9D5DBX1</accession>
<dbReference type="Proteomes" id="UP001085076">
    <property type="component" value="Miscellaneous, Linkage group lg01"/>
</dbReference>
<evidence type="ECO:0000256" key="1">
    <source>
        <dbReference type="SAM" id="Coils"/>
    </source>
</evidence>
<name>A0A9D5DBX1_9LILI</name>
<dbReference type="GO" id="GO:0009507">
    <property type="term" value="C:chloroplast"/>
    <property type="evidence" value="ECO:0007669"/>
    <property type="project" value="TreeGrafter"/>
</dbReference>
<evidence type="ECO:0000313" key="4">
    <source>
        <dbReference type="Proteomes" id="UP001085076"/>
    </source>
</evidence>
<dbReference type="CDD" id="cd19420">
    <property type="entry name" value="lipocalin_VDE"/>
    <property type="match status" value="1"/>
</dbReference>
<dbReference type="GO" id="GO:0015994">
    <property type="term" value="P:chlorophyll metabolic process"/>
    <property type="evidence" value="ECO:0007669"/>
    <property type="project" value="TreeGrafter"/>
</dbReference>
<feature type="coiled-coil region" evidence="1">
    <location>
        <begin position="392"/>
        <end position="419"/>
    </location>
</feature>
<comment type="caution">
    <text evidence="3">The sequence shown here is derived from an EMBL/GenBank/DDBJ whole genome shotgun (WGS) entry which is preliminary data.</text>
</comment>
<dbReference type="Pfam" id="PF07137">
    <property type="entry name" value="VDE"/>
    <property type="match status" value="1"/>
</dbReference>
<dbReference type="OrthoDB" id="10258187at2759"/>
<dbReference type="InterPro" id="IPR044682">
    <property type="entry name" value="VDE"/>
</dbReference>
<evidence type="ECO:0000313" key="3">
    <source>
        <dbReference type="EMBL" id="KAJ0988880.1"/>
    </source>
</evidence>
<feature type="domain" description="VDE lipocalin" evidence="2">
    <location>
        <begin position="133"/>
        <end position="372"/>
    </location>
</feature>
<dbReference type="InterPro" id="IPR012674">
    <property type="entry name" value="Calycin"/>
</dbReference>
<protein>
    <recommendedName>
        <fullName evidence="2">VDE lipocalin domain-containing protein</fullName>
    </recommendedName>
</protein>
<gene>
    <name evidence="3" type="ORF">J5N97_007236</name>
</gene>
<proteinExistence type="predicted"/>